<name>A0A939PC38_9ACTN</name>
<feature type="transmembrane region" description="Helical" evidence="2">
    <location>
        <begin position="53"/>
        <end position="71"/>
    </location>
</feature>
<keyword evidence="4" id="KW-1185">Reference proteome</keyword>
<feature type="transmembrane region" description="Helical" evidence="2">
    <location>
        <begin position="78"/>
        <end position="103"/>
    </location>
</feature>
<evidence type="ECO:0000313" key="3">
    <source>
        <dbReference type="EMBL" id="MBO2449668.1"/>
    </source>
</evidence>
<keyword evidence="2" id="KW-0812">Transmembrane</keyword>
<dbReference type="RefSeq" id="WP_208257544.1">
    <property type="nucleotide sequence ID" value="NZ_JAGEOJ010000008.1"/>
</dbReference>
<dbReference type="Proteomes" id="UP000669179">
    <property type="component" value="Unassembled WGS sequence"/>
</dbReference>
<accession>A0A939PC38</accession>
<evidence type="ECO:0000256" key="2">
    <source>
        <dbReference type="SAM" id="Phobius"/>
    </source>
</evidence>
<evidence type="ECO:0000256" key="1">
    <source>
        <dbReference type="SAM" id="MobiDB-lite"/>
    </source>
</evidence>
<feature type="transmembrane region" description="Helical" evidence="2">
    <location>
        <begin position="123"/>
        <end position="150"/>
    </location>
</feature>
<keyword evidence="2" id="KW-1133">Transmembrane helix</keyword>
<reference evidence="3" key="1">
    <citation type="submission" date="2021-03" db="EMBL/GenBank/DDBJ databases">
        <authorList>
            <person name="Kanchanasin P."/>
            <person name="Saeng-In P."/>
            <person name="Phongsopitanun W."/>
            <person name="Yuki M."/>
            <person name="Kudo T."/>
            <person name="Ohkuma M."/>
            <person name="Tanasupawat S."/>
        </authorList>
    </citation>
    <scope>NUCLEOTIDE SEQUENCE</scope>
    <source>
        <strain evidence="3">GKU 128</strain>
    </source>
</reference>
<gene>
    <name evidence="3" type="ORF">J4573_21380</name>
</gene>
<organism evidence="3 4">
    <name type="scientific">Actinomadura barringtoniae</name>
    <dbReference type="NCBI Taxonomy" id="1427535"/>
    <lineage>
        <taxon>Bacteria</taxon>
        <taxon>Bacillati</taxon>
        <taxon>Actinomycetota</taxon>
        <taxon>Actinomycetes</taxon>
        <taxon>Streptosporangiales</taxon>
        <taxon>Thermomonosporaceae</taxon>
        <taxon>Actinomadura</taxon>
    </lineage>
</organism>
<evidence type="ECO:0000313" key="4">
    <source>
        <dbReference type="Proteomes" id="UP000669179"/>
    </source>
</evidence>
<evidence type="ECO:0008006" key="5">
    <source>
        <dbReference type="Google" id="ProtNLM"/>
    </source>
</evidence>
<protein>
    <recommendedName>
        <fullName evidence="5">Secreted protein</fullName>
    </recommendedName>
</protein>
<dbReference type="AlphaFoldDB" id="A0A939PC38"/>
<proteinExistence type="predicted"/>
<comment type="caution">
    <text evidence="3">The sequence shown here is derived from an EMBL/GenBank/DDBJ whole genome shotgun (WGS) entry which is preliminary data.</text>
</comment>
<dbReference type="EMBL" id="JAGEOJ010000008">
    <property type="protein sequence ID" value="MBO2449668.1"/>
    <property type="molecule type" value="Genomic_DNA"/>
</dbReference>
<keyword evidence="2" id="KW-0472">Membrane</keyword>
<feature type="compositionally biased region" description="Gly residues" evidence="1">
    <location>
        <begin position="163"/>
        <end position="172"/>
    </location>
</feature>
<feature type="transmembrane region" description="Helical" evidence="2">
    <location>
        <begin position="12"/>
        <end position="33"/>
    </location>
</feature>
<feature type="region of interest" description="Disordered" evidence="1">
    <location>
        <begin position="159"/>
        <end position="236"/>
    </location>
</feature>
<sequence>MTGTMRIPRSRGALSGVLLLLLGLWGGLLPFVGPYFDFGFSPDDTWVYDTARLELVIAPAIAVGLGGLIVLSASNRAFAIFGAWLAVLGGAWFAVGPIVAVLWDPGTVGTPLGDNENRQVAEQLAGFTGLGVVAVFFAALALGRFAVVGVKEAHLAEERMGHGDGTTSGTGRGTEPDHGPDSGTTQPLARTFGRFSRHSPTASPPPPPPPEPMPARHVPAPGDERVAGQTGEDWHR</sequence>
<feature type="compositionally biased region" description="Pro residues" evidence="1">
    <location>
        <begin position="202"/>
        <end position="213"/>
    </location>
</feature>
<feature type="compositionally biased region" description="Basic and acidic residues" evidence="1">
    <location>
        <begin position="222"/>
        <end position="236"/>
    </location>
</feature>